<dbReference type="EMBL" id="RSCE01000003">
    <property type="protein sequence ID" value="RSH85001.1"/>
    <property type="molecule type" value="Genomic_DNA"/>
</dbReference>
<dbReference type="RefSeq" id="XP_028478449.1">
    <property type="nucleotide sequence ID" value="XM_028621997.1"/>
</dbReference>
<comment type="caution">
    <text evidence="1">The sequence shown here is derived from an EMBL/GenBank/DDBJ whole genome shotgun (WGS) entry which is preliminary data.</text>
</comment>
<dbReference type="InterPro" id="IPR008775">
    <property type="entry name" value="Phytyl_CoA_dOase-like"/>
</dbReference>
<proteinExistence type="predicted"/>
<keyword evidence="2" id="KW-1185">Reference proteome</keyword>
<dbReference type="PANTHER" id="PTHR31630:SF6">
    <property type="entry name" value="PHYTANOYL-COA DIOXYGENASE-RELATED"/>
    <property type="match status" value="1"/>
</dbReference>
<dbReference type="GeneID" id="39591121"/>
<name>A0A427Y1P2_9TREE</name>
<dbReference type="AlphaFoldDB" id="A0A427Y1P2"/>
<evidence type="ECO:0008006" key="3">
    <source>
        <dbReference type="Google" id="ProtNLM"/>
    </source>
</evidence>
<protein>
    <recommendedName>
        <fullName evidence="3">Phytanoyl-CoA dioxygenase</fullName>
    </recommendedName>
</protein>
<accession>A0A427Y1P2</accession>
<dbReference type="Gene3D" id="2.60.120.620">
    <property type="entry name" value="q2cbj1_9rhob like domain"/>
    <property type="match status" value="1"/>
</dbReference>
<dbReference type="PANTHER" id="PTHR31630">
    <property type="entry name" value="PHYTANOYL-COA DIOXYGENASE-RELATED-RELATED"/>
    <property type="match status" value="1"/>
</dbReference>
<evidence type="ECO:0000313" key="2">
    <source>
        <dbReference type="Proteomes" id="UP000279236"/>
    </source>
</evidence>
<dbReference type="SUPFAM" id="SSF51197">
    <property type="entry name" value="Clavaminate synthase-like"/>
    <property type="match status" value="1"/>
</dbReference>
<gene>
    <name evidence="1" type="ORF">EHS24_006578</name>
</gene>
<dbReference type="Proteomes" id="UP000279236">
    <property type="component" value="Unassembled WGS sequence"/>
</dbReference>
<reference evidence="1 2" key="1">
    <citation type="submission" date="2018-11" db="EMBL/GenBank/DDBJ databases">
        <title>Genome sequence of Apiotrichum porosum DSM 27194.</title>
        <authorList>
            <person name="Aliyu H."/>
            <person name="Gorte O."/>
            <person name="Ochsenreither K."/>
        </authorList>
    </citation>
    <scope>NUCLEOTIDE SEQUENCE [LARGE SCALE GENOMIC DNA]</scope>
    <source>
        <strain evidence="1 2">DSM 27194</strain>
    </source>
</reference>
<sequence>MTQDPKPQFLIDLERDGYVVVPGVVGKEECAEFQEASLKWLESFPYGFKRDDRSTWTRENLPEGATGGIYNRYAVSHEDFVWRIRAHPGIVDIFSTIWGTDDILASFDGMNVTMPINEKTGRTDIPLTEAWPHIDQNARNVDRFELYQGIANLAPNGPNDGGLCVLKGSHLKHAEHFASIGGFRPEKDAGEDQNAYGYIDEDFQWYKDNGCEVVKVCAGEGDLILWDSRTVHWNSSPVGEQTRFCCYVCYCPRSMASEADLAKKFEVFKARKCTTHWPNQNIVFTDLDNDYAVPRRPDGTVDPANRDKPFVDVIETPAVLRLVGVRA</sequence>
<dbReference type="OrthoDB" id="445007at2759"/>
<organism evidence="1 2">
    <name type="scientific">Apiotrichum porosum</name>
    <dbReference type="NCBI Taxonomy" id="105984"/>
    <lineage>
        <taxon>Eukaryota</taxon>
        <taxon>Fungi</taxon>
        <taxon>Dikarya</taxon>
        <taxon>Basidiomycota</taxon>
        <taxon>Agaricomycotina</taxon>
        <taxon>Tremellomycetes</taxon>
        <taxon>Trichosporonales</taxon>
        <taxon>Trichosporonaceae</taxon>
        <taxon>Apiotrichum</taxon>
    </lineage>
</organism>
<evidence type="ECO:0000313" key="1">
    <source>
        <dbReference type="EMBL" id="RSH85001.1"/>
    </source>
</evidence>
<dbReference type="Pfam" id="PF05721">
    <property type="entry name" value="PhyH"/>
    <property type="match status" value="1"/>
</dbReference>